<dbReference type="InterPro" id="IPR029058">
    <property type="entry name" value="AB_hydrolase_fold"/>
</dbReference>
<feature type="signal peptide" evidence="5">
    <location>
        <begin position="1"/>
        <end position="20"/>
    </location>
</feature>
<dbReference type="Pfam" id="PF01764">
    <property type="entry name" value="Lipase_3"/>
    <property type="match status" value="1"/>
</dbReference>
<evidence type="ECO:0000256" key="5">
    <source>
        <dbReference type="SAM" id="SignalP"/>
    </source>
</evidence>
<dbReference type="VEuPathDB" id="FungiDB:BD410DRAFT_887862"/>
<dbReference type="PANTHER" id="PTHR45856:SF25">
    <property type="entry name" value="FUNGAL LIPASE-LIKE DOMAIN-CONTAINING PROTEIN"/>
    <property type="match status" value="1"/>
</dbReference>
<dbReference type="STRING" id="50990.A0A4Y7QEG5"/>
<accession>A0A4Y7QEG5</accession>
<protein>
    <submittedName>
        <fullName evidence="7">Lipase class 3 family protein</fullName>
    </submittedName>
</protein>
<evidence type="ECO:0000313" key="7">
    <source>
        <dbReference type="EMBL" id="TDL25795.1"/>
    </source>
</evidence>
<reference evidence="7 8" key="1">
    <citation type="submission" date="2018-06" db="EMBL/GenBank/DDBJ databases">
        <title>A transcriptomic atlas of mushroom development highlights an independent origin of complex multicellularity.</title>
        <authorList>
            <consortium name="DOE Joint Genome Institute"/>
            <person name="Krizsan K."/>
            <person name="Almasi E."/>
            <person name="Merenyi Z."/>
            <person name="Sahu N."/>
            <person name="Viragh M."/>
            <person name="Koszo T."/>
            <person name="Mondo S."/>
            <person name="Kiss B."/>
            <person name="Balint B."/>
            <person name="Kues U."/>
            <person name="Barry K."/>
            <person name="Hegedus J.C."/>
            <person name="Henrissat B."/>
            <person name="Johnson J."/>
            <person name="Lipzen A."/>
            <person name="Ohm R."/>
            <person name="Nagy I."/>
            <person name="Pangilinan J."/>
            <person name="Yan J."/>
            <person name="Xiong Y."/>
            <person name="Grigoriev I.V."/>
            <person name="Hibbett D.S."/>
            <person name="Nagy L.G."/>
        </authorList>
    </citation>
    <scope>NUCLEOTIDE SEQUENCE [LARGE SCALE GENOMIC DNA]</scope>
    <source>
        <strain evidence="7 8">SZMC22713</strain>
    </source>
</reference>
<dbReference type="SUPFAM" id="SSF53474">
    <property type="entry name" value="alpha/beta-Hydrolases"/>
    <property type="match status" value="1"/>
</dbReference>
<dbReference type="PANTHER" id="PTHR45856">
    <property type="entry name" value="ALPHA/BETA-HYDROLASES SUPERFAMILY PROTEIN"/>
    <property type="match status" value="1"/>
</dbReference>
<evidence type="ECO:0000256" key="2">
    <source>
        <dbReference type="ARBA" id="ARBA00043996"/>
    </source>
</evidence>
<dbReference type="CDD" id="cd00519">
    <property type="entry name" value="Lipase_3"/>
    <property type="match status" value="1"/>
</dbReference>
<evidence type="ECO:0000259" key="6">
    <source>
        <dbReference type="Pfam" id="PF01764"/>
    </source>
</evidence>
<proteinExistence type="inferred from homology"/>
<dbReference type="InterPro" id="IPR002921">
    <property type="entry name" value="Fungal_lipase-type"/>
</dbReference>
<dbReference type="Gene3D" id="3.40.50.1820">
    <property type="entry name" value="alpha/beta hydrolase"/>
    <property type="match status" value="1"/>
</dbReference>
<dbReference type="InterPro" id="IPR051218">
    <property type="entry name" value="Sec_MonoDiacylglyc_Lipase"/>
</dbReference>
<dbReference type="Proteomes" id="UP000294933">
    <property type="component" value="Unassembled WGS sequence"/>
</dbReference>
<keyword evidence="8" id="KW-1185">Reference proteome</keyword>
<comment type="catalytic activity">
    <reaction evidence="4">
        <text>a monoacylglycerol + H2O = glycerol + a fatty acid + H(+)</text>
        <dbReference type="Rhea" id="RHEA:15245"/>
        <dbReference type="ChEBI" id="CHEBI:15377"/>
        <dbReference type="ChEBI" id="CHEBI:15378"/>
        <dbReference type="ChEBI" id="CHEBI:17408"/>
        <dbReference type="ChEBI" id="CHEBI:17754"/>
        <dbReference type="ChEBI" id="CHEBI:28868"/>
    </reaction>
</comment>
<feature type="chain" id="PRO_5021446564" evidence="5">
    <location>
        <begin position="21"/>
        <end position="274"/>
    </location>
</feature>
<name>A0A4Y7QEG5_9AGAM</name>
<evidence type="ECO:0000256" key="3">
    <source>
        <dbReference type="ARBA" id="ARBA00047591"/>
    </source>
</evidence>
<dbReference type="OrthoDB" id="426718at2759"/>
<evidence type="ECO:0000313" key="8">
    <source>
        <dbReference type="Proteomes" id="UP000294933"/>
    </source>
</evidence>
<dbReference type="GO" id="GO:0006629">
    <property type="term" value="P:lipid metabolic process"/>
    <property type="evidence" value="ECO:0007669"/>
    <property type="project" value="InterPro"/>
</dbReference>
<dbReference type="EMBL" id="ML170163">
    <property type="protein sequence ID" value="TDL25795.1"/>
    <property type="molecule type" value="Genomic_DNA"/>
</dbReference>
<dbReference type="AlphaFoldDB" id="A0A4Y7QEG5"/>
<keyword evidence="1" id="KW-1015">Disulfide bond</keyword>
<organism evidence="7 8">
    <name type="scientific">Rickenella mellea</name>
    <dbReference type="NCBI Taxonomy" id="50990"/>
    <lineage>
        <taxon>Eukaryota</taxon>
        <taxon>Fungi</taxon>
        <taxon>Dikarya</taxon>
        <taxon>Basidiomycota</taxon>
        <taxon>Agaricomycotina</taxon>
        <taxon>Agaricomycetes</taxon>
        <taxon>Hymenochaetales</taxon>
        <taxon>Rickenellaceae</taxon>
        <taxon>Rickenella</taxon>
    </lineage>
</organism>
<feature type="domain" description="Fungal lipase-type" evidence="6">
    <location>
        <begin position="106"/>
        <end position="214"/>
    </location>
</feature>
<evidence type="ECO:0000256" key="4">
    <source>
        <dbReference type="ARBA" id="ARBA00048461"/>
    </source>
</evidence>
<comment type="catalytic activity">
    <reaction evidence="3">
        <text>a diacylglycerol + H2O = a monoacylglycerol + a fatty acid + H(+)</text>
        <dbReference type="Rhea" id="RHEA:32731"/>
        <dbReference type="ChEBI" id="CHEBI:15377"/>
        <dbReference type="ChEBI" id="CHEBI:15378"/>
        <dbReference type="ChEBI" id="CHEBI:17408"/>
        <dbReference type="ChEBI" id="CHEBI:18035"/>
        <dbReference type="ChEBI" id="CHEBI:28868"/>
    </reaction>
</comment>
<sequence>MTFFSLALLVLGTFVSFAHAAPSRLFERASVTPLSGAQISAFKPFTFFASAAYCQPSATLAWNCGANCQANADFQPVASRGNGVTVQFFSTPWSLPNKERIRPKWLNSAVQVHNGFRDNQASTAPGILAAVQQSLAAHSGATVTMVGHSLGAALTLLDSIFLSVHLPVGTQFKTVGYGMPRVGNKAFADFVDAHSTQLTRITNKHDPVPIVPGRFLGFQHPSGEVHIDQQTSAFEACSGQENTSDLCTVGDEPNLFVANIKDHFGPYDGVTVGC</sequence>
<comment type="similarity">
    <text evidence="2">Belongs to the AB hydrolase superfamily. Lipase family. Class 3 subfamily.</text>
</comment>
<gene>
    <name evidence="7" type="ORF">BD410DRAFT_887862</name>
</gene>
<evidence type="ECO:0000256" key="1">
    <source>
        <dbReference type="ARBA" id="ARBA00023157"/>
    </source>
</evidence>
<keyword evidence="5" id="KW-0732">Signal</keyword>